<dbReference type="InterPro" id="IPR048055">
    <property type="entry name" value="Cyclin-Q_first_cyclin_box"/>
</dbReference>
<keyword evidence="3 5" id="KW-0195">Cyclin</keyword>
<dbReference type="InterPro" id="IPR043198">
    <property type="entry name" value="Cyclin/Ssn8"/>
</dbReference>
<dbReference type="KEGG" id="btab:109033856"/>
<dbReference type="Proteomes" id="UP001152759">
    <property type="component" value="Chromosome 6"/>
</dbReference>
<dbReference type="InterPro" id="IPR006671">
    <property type="entry name" value="Cyclin_N"/>
</dbReference>
<dbReference type="GO" id="GO:0006357">
    <property type="term" value="P:regulation of transcription by RNA polymerase II"/>
    <property type="evidence" value="ECO:0007669"/>
    <property type="project" value="InterPro"/>
</dbReference>
<feature type="domain" description="Cyclin-like" evidence="6">
    <location>
        <begin position="37"/>
        <end position="135"/>
    </location>
</feature>
<proteinExistence type="inferred from homology"/>
<organism evidence="7 8">
    <name type="scientific">Bemisia tabaci</name>
    <name type="common">Sweetpotato whitefly</name>
    <name type="synonym">Aleurodes tabaci</name>
    <dbReference type="NCBI Taxonomy" id="7038"/>
    <lineage>
        <taxon>Eukaryota</taxon>
        <taxon>Metazoa</taxon>
        <taxon>Ecdysozoa</taxon>
        <taxon>Arthropoda</taxon>
        <taxon>Hexapoda</taxon>
        <taxon>Insecta</taxon>
        <taxon>Pterygota</taxon>
        <taxon>Neoptera</taxon>
        <taxon>Paraneoptera</taxon>
        <taxon>Hemiptera</taxon>
        <taxon>Sternorrhyncha</taxon>
        <taxon>Aleyrodoidea</taxon>
        <taxon>Aleyrodidae</taxon>
        <taxon>Aleyrodinae</taxon>
        <taxon>Bemisia</taxon>
    </lineage>
</organism>
<dbReference type="FunFam" id="1.10.472.10:FF:000122">
    <property type="entry name" value="Cyclin-related protein FAM58A"/>
    <property type="match status" value="1"/>
</dbReference>
<dbReference type="SUPFAM" id="SSF47954">
    <property type="entry name" value="Cyclin-like"/>
    <property type="match status" value="2"/>
</dbReference>
<keyword evidence="8" id="KW-1185">Reference proteome</keyword>
<dbReference type="InterPro" id="IPR048053">
    <property type="entry name" value="Cyclin-Q_second_cyclin_box"/>
</dbReference>
<dbReference type="InterPro" id="IPR013763">
    <property type="entry name" value="Cyclin-like_dom"/>
</dbReference>
<evidence type="ECO:0000256" key="4">
    <source>
        <dbReference type="ARBA" id="ARBA00032419"/>
    </source>
</evidence>
<gene>
    <name evidence="7" type="ORF">BEMITA_LOCUS9788</name>
</gene>
<dbReference type="EMBL" id="OU963867">
    <property type="protein sequence ID" value="CAH0773282.1"/>
    <property type="molecule type" value="Genomic_DNA"/>
</dbReference>
<dbReference type="PANTHER" id="PTHR10026">
    <property type="entry name" value="CYCLIN"/>
    <property type="match status" value="1"/>
</dbReference>
<dbReference type="Gene3D" id="1.10.472.10">
    <property type="entry name" value="Cyclin-like"/>
    <property type="match status" value="2"/>
</dbReference>
<evidence type="ECO:0000256" key="5">
    <source>
        <dbReference type="RuleBase" id="RU000383"/>
    </source>
</evidence>
<dbReference type="PIRSF" id="PIRSF028758">
    <property type="entry name" value="Cyclin, C/H/G types"/>
    <property type="match status" value="1"/>
</dbReference>
<accession>A0A9P0G5I8</accession>
<dbReference type="SMART" id="SM00385">
    <property type="entry name" value="CYCLIN"/>
    <property type="match status" value="2"/>
</dbReference>
<dbReference type="Pfam" id="PF00134">
    <property type="entry name" value="Cyclin_N"/>
    <property type="match status" value="1"/>
</dbReference>
<evidence type="ECO:0000259" key="6">
    <source>
        <dbReference type="SMART" id="SM00385"/>
    </source>
</evidence>
<name>A0A9P0G5I8_BEMTA</name>
<evidence type="ECO:0000256" key="3">
    <source>
        <dbReference type="ARBA" id="ARBA00023127"/>
    </source>
</evidence>
<evidence type="ECO:0000313" key="8">
    <source>
        <dbReference type="Proteomes" id="UP001152759"/>
    </source>
</evidence>
<feature type="domain" description="Cyclin-like" evidence="6">
    <location>
        <begin position="148"/>
        <end position="247"/>
    </location>
</feature>
<evidence type="ECO:0000256" key="2">
    <source>
        <dbReference type="ARBA" id="ARBA00019501"/>
    </source>
</evidence>
<dbReference type="GO" id="GO:0016538">
    <property type="term" value="F:cyclin-dependent protein serine/threonine kinase regulator activity"/>
    <property type="evidence" value="ECO:0007669"/>
    <property type="project" value="InterPro"/>
</dbReference>
<dbReference type="InterPro" id="IPR036915">
    <property type="entry name" value="Cyclin-like_sf"/>
</dbReference>
<dbReference type="CDD" id="cd20535">
    <property type="entry name" value="CYCLIN_CCNM_CCNQ_rpt2"/>
    <property type="match status" value="1"/>
</dbReference>
<dbReference type="OrthoDB" id="79090at2759"/>
<evidence type="ECO:0000313" key="7">
    <source>
        <dbReference type="EMBL" id="CAH0773282.1"/>
    </source>
</evidence>
<reference evidence="7" key="1">
    <citation type="submission" date="2021-12" db="EMBL/GenBank/DDBJ databases">
        <authorList>
            <person name="King R."/>
        </authorList>
    </citation>
    <scope>NUCLEOTIDE SEQUENCE</scope>
</reference>
<evidence type="ECO:0000256" key="1">
    <source>
        <dbReference type="ARBA" id="ARBA00010390"/>
    </source>
</evidence>
<dbReference type="CDD" id="cd20534">
    <property type="entry name" value="CYCLIN_CCNM_CCNQ_rpt1"/>
    <property type="match status" value="1"/>
</dbReference>
<dbReference type="AlphaFoldDB" id="A0A9P0G5I8"/>
<dbReference type="FunFam" id="1.10.472.10:FF:000042">
    <property type="entry name" value="FAM58A isoform 1"/>
    <property type="match status" value="1"/>
</dbReference>
<protein>
    <recommendedName>
        <fullName evidence="2">Cyclin-Q</fullName>
    </recommendedName>
    <alternativeName>
        <fullName evidence="4">Cyclin-related protein FAM58A</fullName>
    </alternativeName>
</protein>
<sequence length="249" mass="29009">MKGIIDVLQLQIERERVKPIVQPIDYTQHNSTFYGARYIFECGYKLNMQPLTIATAATIFHRFFKKAELSSYDVYLIAATSLYIAGKTKDDAVKIRDVINVANNTLHRGSPPLDLNDEYWSMRDAIVQAELLLMRMVRFEVTHVHPHKYLLHFYKSLQGWLSPSDWRETPLIEAAYAFLQDFHHSSVVLYHKPQHIAVACLNLAMQVYGIQVPCTDETERTWYSVFVNDLLNETLWEIMESIMDVYSKK</sequence>
<comment type="similarity">
    <text evidence="1">Belongs to the cyclin family. Cyclin-like FAM58 subfamily.</text>
</comment>